<evidence type="ECO:0000313" key="1">
    <source>
        <dbReference type="EMBL" id="KIO15505.1"/>
    </source>
</evidence>
<dbReference type="AlphaFoldDB" id="A0A0C3PME6"/>
<reference evidence="1 2" key="1">
    <citation type="submission" date="2014-04" db="EMBL/GenBank/DDBJ databases">
        <authorList>
            <consortium name="DOE Joint Genome Institute"/>
            <person name="Kuo A."/>
            <person name="Girlanda M."/>
            <person name="Perotto S."/>
            <person name="Kohler A."/>
            <person name="Nagy L.G."/>
            <person name="Floudas D."/>
            <person name="Copeland A."/>
            <person name="Barry K.W."/>
            <person name="Cichocki N."/>
            <person name="Veneault-Fourrey C."/>
            <person name="LaButti K."/>
            <person name="Lindquist E.A."/>
            <person name="Lipzen A."/>
            <person name="Lundell T."/>
            <person name="Morin E."/>
            <person name="Murat C."/>
            <person name="Sun H."/>
            <person name="Tunlid A."/>
            <person name="Henrissat B."/>
            <person name="Grigoriev I.V."/>
            <person name="Hibbett D.S."/>
            <person name="Martin F."/>
            <person name="Nordberg H.P."/>
            <person name="Cantor M.N."/>
            <person name="Hua S.X."/>
        </authorList>
    </citation>
    <scope>NUCLEOTIDE SEQUENCE [LARGE SCALE GENOMIC DNA]</scope>
    <source>
        <strain evidence="1 2">MUT 4182</strain>
    </source>
</reference>
<gene>
    <name evidence="1" type="ORF">M407DRAFT_211123</name>
</gene>
<feature type="non-terminal residue" evidence="1">
    <location>
        <position position="143"/>
    </location>
</feature>
<name>A0A0C3PME6_9AGAM</name>
<dbReference type="Proteomes" id="UP000054248">
    <property type="component" value="Unassembled WGS sequence"/>
</dbReference>
<keyword evidence="2" id="KW-1185">Reference proteome</keyword>
<dbReference type="HOGENOM" id="CLU_1810897_0_0_1"/>
<protein>
    <submittedName>
        <fullName evidence="1">Uncharacterized protein</fullName>
    </submittedName>
</protein>
<reference evidence="2" key="2">
    <citation type="submission" date="2015-01" db="EMBL/GenBank/DDBJ databases">
        <title>Evolutionary Origins and Diversification of the Mycorrhizal Mutualists.</title>
        <authorList>
            <consortium name="DOE Joint Genome Institute"/>
            <consortium name="Mycorrhizal Genomics Consortium"/>
            <person name="Kohler A."/>
            <person name="Kuo A."/>
            <person name="Nagy L.G."/>
            <person name="Floudas D."/>
            <person name="Copeland A."/>
            <person name="Barry K.W."/>
            <person name="Cichocki N."/>
            <person name="Veneault-Fourrey C."/>
            <person name="LaButti K."/>
            <person name="Lindquist E.A."/>
            <person name="Lipzen A."/>
            <person name="Lundell T."/>
            <person name="Morin E."/>
            <person name="Murat C."/>
            <person name="Riley R."/>
            <person name="Ohm R."/>
            <person name="Sun H."/>
            <person name="Tunlid A."/>
            <person name="Henrissat B."/>
            <person name="Grigoriev I.V."/>
            <person name="Hibbett D.S."/>
            <person name="Martin F."/>
        </authorList>
    </citation>
    <scope>NUCLEOTIDE SEQUENCE [LARGE SCALE GENOMIC DNA]</scope>
    <source>
        <strain evidence="2">MUT 4182</strain>
    </source>
</reference>
<accession>A0A0C3PME6</accession>
<dbReference type="EMBL" id="KN824012">
    <property type="protein sequence ID" value="KIO15505.1"/>
    <property type="molecule type" value="Genomic_DNA"/>
</dbReference>
<sequence>MQATSNQPSGSICPSCRRRFLDLDLGSQCEKCGHLAAETQGSPSFLDILNWEQCQVCSVSARYLAVQIDQGLKKCEACLKDMASTPGVASMATQPAASSTFRLAASESAPALPAVAAAATAVLRRSEATAVRLRKATPAPTAT</sequence>
<proteinExistence type="predicted"/>
<organism evidence="1 2">
    <name type="scientific">Tulasnella calospora MUT 4182</name>
    <dbReference type="NCBI Taxonomy" id="1051891"/>
    <lineage>
        <taxon>Eukaryota</taxon>
        <taxon>Fungi</taxon>
        <taxon>Dikarya</taxon>
        <taxon>Basidiomycota</taxon>
        <taxon>Agaricomycotina</taxon>
        <taxon>Agaricomycetes</taxon>
        <taxon>Cantharellales</taxon>
        <taxon>Tulasnellaceae</taxon>
        <taxon>Tulasnella</taxon>
    </lineage>
</organism>
<evidence type="ECO:0000313" key="2">
    <source>
        <dbReference type="Proteomes" id="UP000054248"/>
    </source>
</evidence>